<name>A0A8C8B4M9_9STRI</name>
<sequence length="390" mass="39904">KQPQLLLPAGFCSICSQVRLASAVCPWGRGAPGSCVELVFDHRERGRCQAQGCPGGRRSGSQSTERAGAGFLPASGAGEGRCLLSLCPPAVWQPPVATPRGRRPGGAGAVQRWRGKAGAGGSAWPRLGQQLLEGERQRGAAWGGGCAHAVRGVRAGSGRRPPPADTPLPPQGTLEGLEEELLAFFSVTPHSVYTALMDNSFERLLLHALCQYMDLVSASKSLLFACLFGGLFVVFSFSSSLSLLSSSASSSLPPSPLSTSLQLTDNHACALPAASPGALVAKAGEEAPGSVPVEESPLLSVSLAAACGKQRERANDVEPVVPAGTHGGGWAWGGQSPSLQSGGSLCSLRSVGSWGGGWAGNAVFGTPGGDRGLLTAPSRPQVRTSKGNGR</sequence>
<proteinExistence type="predicted"/>
<evidence type="ECO:0000313" key="2">
    <source>
        <dbReference type="Ensembl" id="ENSOSUP00000014819.1"/>
    </source>
</evidence>
<dbReference type="Ensembl" id="ENSOSUT00000015314.1">
    <property type="protein sequence ID" value="ENSOSUP00000014819.1"/>
    <property type="gene ID" value="ENSOSUG00000010564.1"/>
</dbReference>
<feature type="region of interest" description="Disordered" evidence="1">
    <location>
        <begin position="97"/>
        <end position="124"/>
    </location>
</feature>
<evidence type="ECO:0000256" key="1">
    <source>
        <dbReference type="SAM" id="MobiDB-lite"/>
    </source>
</evidence>
<feature type="compositionally biased region" description="Polar residues" evidence="1">
    <location>
        <begin position="381"/>
        <end position="390"/>
    </location>
</feature>
<feature type="region of interest" description="Disordered" evidence="1">
    <location>
        <begin position="365"/>
        <end position="390"/>
    </location>
</feature>
<evidence type="ECO:0000313" key="3">
    <source>
        <dbReference type="Proteomes" id="UP000694552"/>
    </source>
</evidence>
<accession>A0A8C8B4M9</accession>
<dbReference type="SUPFAM" id="SSF82708">
    <property type="entry name" value="R3H domain"/>
    <property type="match status" value="1"/>
</dbReference>
<dbReference type="InterPro" id="IPR036867">
    <property type="entry name" value="R3H_dom_sf"/>
</dbReference>
<keyword evidence="3" id="KW-1185">Reference proteome</keyword>
<reference evidence="2" key="1">
    <citation type="submission" date="2025-08" db="UniProtKB">
        <authorList>
            <consortium name="Ensembl"/>
        </authorList>
    </citation>
    <scope>IDENTIFICATION</scope>
</reference>
<dbReference type="PANTHER" id="PTHR32019:SF2">
    <property type="entry name" value="R3H DOMAIN-CONTAINING PROTEIN 4"/>
    <property type="match status" value="1"/>
</dbReference>
<dbReference type="CDD" id="cd02325">
    <property type="entry name" value="R3H"/>
    <property type="match status" value="1"/>
</dbReference>
<organism evidence="2 3">
    <name type="scientific">Otus sunia</name>
    <name type="common">Oriental scops-owl</name>
    <dbReference type="NCBI Taxonomy" id="257818"/>
    <lineage>
        <taxon>Eukaryota</taxon>
        <taxon>Metazoa</taxon>
        <taxon>Chordata</taxon>
        <taxon>Craniata</taxon>
        <taxon>Vertebrata</taxon>
        <taxon>Euteleostomi</taxon>
        <taxon>Archelosauria</taxon>
        <taxon>Archosauria</taxon>
        <taxon>Dinosauria</taxon>
        <taxon>Saurischia</taxon>
        <taxon>Theropoda</taxon>
        <taxon>Coelurosauria</taxon>
        <taxon>Aves</taxon>
        <taxon>Neognathae</taxon>
        <taxon>Neoaves</taxon>
        <taxon>Telluraves</taxon>
        <taxon>Strigiformes</taxon>
        <taxon>Strigidae</taxon>
        <taxon>Otus</taxon>
    </lineage>
</organism>
<dbReference type="GO" id="GO:0003676">
    <property type="term" value="F:nucleic acid binding"/>
    <property type="evidence" value="ECO:0007669"/>
    <property type="project" value="InterPro"/>
</dbReference>
<dbReference type="AlphaFoldDB" id="A0A8C8B4M9"/>
<dbReference type="Proteomes" id="UP000694552">
    <property type="component" value="Unplaced"/>
</dbReference>
<dbReference type="InterPro" id="IPR039629">
    <property type="entry name" value="R3HDM4"/>
</dbReference>
<dbReference type="PANTHER" id="PTHR32019">
    <property type="entry name" value="R3H DOMAIN-CONTAINING PROTEIN 4"/>
    <property type="match status" value="1"/>
</dbReference>
<evidence type="ECO:0008006" key="4">
    <source>
        <dbReference type="Google" id="ProtNLM"/>
    </source>
</evidence>
<protein>
    <recommendedName>
        <fullName evidence="4">R3H domain-containing protein</fullName>
    </recommendedName>
</protein>
<reference evidence="2" key="2">
    <citation type="submission" date="2025-09" db="UniProtKB">
        <authorList>
            <consortium name="Ensembl"/>
        </authorList>
    </citation>
    <scope>IDENTIFICATION</scope>
</reference>